<accession>A0A914QW41</accession>
<dbReference type="PROSITE" id="PS50041">
    <property type="entry name" value="C_TYPE_LECTIN_2"/>
    <property type="match status" value="2"/>
</dbReference>
<proteinExistence type="predicted"/>
<reference evidence="3" key="1">
    <citation type="submission" date="2022-11" db="UniProtKB">
        <authorList>
            <consortium name="WormBaseParasite"/>
        </authorList>
    </citation>
    <scope>IDENTIFICATION</scope>
</reference>
<dbReference type="Pfam" id="PF00059">
    <property type="entry name" value="Lectin_C"/>
    <property type="match status" value="2"/>
</dbReference>
<dbReference type="CDD" id="cd00037">
    <property type="entry name" value="CLECT"/>
    <property type="match status" value="2"/>
</dbReference>
<keyword evidence="2" id="KW-1185">Reference proteome</keyword>
<dbReference type="Proteomes" id="UP000887578">
    <property type="component" value="Unplaced"/>
</dbReference>
<dbReference type="WBParaSite" id="PDA_v2.g6068.t1">
    <property type="protein sequence ID" value="PDA_v2.g6068.t1"/>
    <property type="gene ID" value="PDA_v2.g6068"/>
</dbReference>
<dbReference type="Gene3D" id="3.10.100.10">
    <property type="entry name" value="Mannose-Binding Protein A, subunit A"/>
    <property type="match status" value="2"/>
</dbReference>
<dbReference type="PANTHER" id="PTHR22803">
    <property type="entry name" value="MANNOSE, PHOSPHOLIPASE, LECTIN RECEPTOR RELATED"/>
    <property type="match status" value="1"/>
</dbReference>
<dbReference type="InterPro" id="IPR016186">
    <property type="entry name" value="C-type_lectin-like/link_sf"/>
</dbReference>
<dbReference type="SUPFAM" id="SSF56436">
    <property type="entry name" value="C-type lectin-like"/>
    <property type="match status" value="2"/>
</dbReference>
<dbReference type="InterPro" id="IPR016187">
    <property type="entry name" value="CTDL_fold"/>
</dbReference>
<dbReference type="SMART" id="SM00034">
    <property type="entry name" value="CLECT"/>
    <property type="match status" value="2"/>
</dbReference>
<feature type="domain" description="C-type lectin" evidence="1">
    <location>
        <begin position="1"/>
        <end position="86"/>
    </location>
</feature>
<evidence type="ECO:0000313" key="3">
    <source>
        <dbReference type="WBParaSite" id="PDA_v2.g6068.t1"/>
    </source>
</evidence>
<name>A0A914QW41_9BILA</name>
<organism evidence="2 3">
    <name type="scientific">Panagrolaimus davidi</name>
    <dbReference type="NCBI Taxonomy" id="227884"/>
    <lineage>
        <taxon>Eukaryota</taxon>
        <taxon>Metazoa</taxon>
        <taxon>Ecdysozoa</taxon>
        <taxon>Nematoda</taxon>
        <taxon>Chromadorea</taxon>
        <taxon>Rhabditida</taxon>
        <taxon>Tylenchina</taxon>
        <taxon>Panagrolaimomorpha</taxon>
        <taxon>Panagrolaimoidea</taxon>
        <taxon>Panagrolaimidae</taxon>
        <taxon>Panagrolaimus</taxon>
    </lineage>
</organism>
<evidence type="ECO:0000313" key="2">
    <source>
        <dbReference type="Proteomes" id="UP000887578"/>
    </source>
</evidence>
<evidence type="ECO:0000259" key="1">
    <source>
        <dbReference type="PROSITE" id="PS50041"/>
    </source>
</evidence>
<sequence>MFDNIFISGEASTFFADSASVDFWIGGNNLYKPGIWTWMDQTPFDFNDWDKGQPQNTSGNNCVAAQMQGGRWTADDCFIAKPFVCLTRDFSPTTTPSATTIRPKKCLDAWTFWNESCYKVLENSNWLDAEDRCKVDNGSHLVSIHSPEENLFVANLASYPGADICKAFPQGWIGLFTEDNGTHWKWTDGTPTNYLNWYPTNPIGSNTNFCVYMHLAPICNGKIGMFANGGSQCSGVMNRFICKMKPQ</sequence>
<feature type="domain" description="C-type lectin" evidence="1">
    <location>
        <begin position="113"/>
        <end position="243"/>
    </location>
</feature>
<dbReference type="InterPro" id="IPR050111">
    <property type="entry name" value="C-type_lectin/snaclec_domain"/>
</dbReference>
<dbReference type="InterPro" id="IPR001304">
    <property type="entry name" value="C-type_lectin-like"/>
</dbReference>
<dbReference type="AlphaFoldDB" id="A0A914QW41"/>
<protein>
    <submittedName>
        <fullName evidence="3">C-type lectin domain-containing protein</fullName>
    </submittedName>
</protein>